<dbReference type="EMBL" id="MVGC01000016">
    <property type="protein sequence ID" value="RJE26711.1"/>
    <property type="molecule type" value="Genomic_DNA"/>
</dbReference>
<dbReference type="CDD" id="cd02440">
    <property type="entry name" value="AdoMet_MTases"/>
    <property type="match status" value="1"/>
</dbReference>
<gene>
    <name evidence="1" type="ORF">PHISCL_00942</name>
</gene>
<dbReference type="Gene3D" id="3.40.50.150">
    <property type="entry name" value="Vaccinia Virus protein VP39"/>
    <property type="match status" value="1"/>
</dbReference>
<dbReference type="OrthoDB" id="2013972at2759"/>
<evidence type="ECO:0000313" key="1">
    <source>
        <dbReference type="EMBL" id="RJE26711.1"/>
    </source>
</evidence>
<name>A0A3A3ABE8_9EURO</name>
<evidence type="ECO:0000313" key="2">
    <source>
        <dbReference type="Proteomes" id="UP000266188"/>
    </source>
</evidence>
<keyword evidence="2" id="KW-1185">Reference proteome</keyword>
<reference evidence="2" key="1">
    <citation type="submission" date="2017-02" db="EMBL/GenBank/DDBJ databases">
        <authorList>
            <person name="Tafer H."/>
            <person name="Lopandic K."/>
        </authorList>
    </citation>
    <scope>NUCLEOTIDE SEQUENCE [LARGE SCALE GENOMIC DNA]</scope>
    <source>
        <strain evidence="2">CBS 366.77</strain>
    </source>
</reference>
<dbReference type="Proteomes" id="UP000266188">
    <property type="component" value="Unassembled WGS sequence"/>
</dbReference>
<protein>
    <recommendedName>
        <fullName evidence="3">Methyltransferase</fullName>
    </recommendedName>
</protein>
<dbReference type="GO" id="GO:0008168">
    <property type="term" value="F:methyltransferase activity"/>
    <property type="evidence" value="ECO:0007669"/>
    <property type="project" value="TreeGrafter"/>
</dbReference>
<accession>A0A3A3ABE8</accession>
<dbReference type="AlphaFoldDB" id="A0A3A3ABE8"/>
<sequence>MAEQSTQIIPDPYHDEGYNIEDSASELTSLRSSITDYVYENGRRYHAYHAGSYWGSNDEKAMDAMDIQHHVYTMMLHGKLFLAPIADDVKRVLDIGTGTGKWAVDFGDLYPSATVIGTDLSPIQPKFVPPNVHFEVDDCTDDWLYHEPFDFIHVRGLYGCVEDWDRFYSQAFKHLTPGGYIQQIETGIIHHSDDGSFERSEMDEAGQLSVQAAKVWGKSFDTVLEMKDKMRKAGFVDINEHKFKLPVGPWPKDRRLKTLGKYQRLVWEESLEMWVMMLWTNFLGMTREEVEVRLAQVRRDLYDPRIHAYQDV</sequence>
<dbReference type="PANTHER" id="PTHR43591:SF24">
    <property type="entry name" value="2-METHOXY-6-POLYPRENYL-1,4-BENZOQUINOL METHYLASE, MITOCHONDRIAL"/>
    <property type="match status" value="1"/>
</dbReference>
<comment type="caution">
    <text evidence="1">The sequence shown here is derived from an EMBL/GenBank/DDBJ whole genome shotgun (WGS) entry which is preliminary data.</text>
</comment>
<dbReference type="PANTHER" id="PTHR43591">
    <property type="entry name" value="METHYLTRANSFERASE"/>
    <property type="match status" value="1"/>
</dbReference>
<dbReference type="InterPro" id="IPR029063">
    <property type="entry name" value="SAM-dependent_MTases_sf"/>
</dbReference>
<dbReference type="SUPFAM" id="SSF53335">
    <property type="entry name" value="S-adenosyl-L-methionine-dependent methyltransferases"/>
    <property type="match status" value="1"/>
</dbReference>
<organism evidence="1 2">
    <name type="scientific">Aspergillus sclerotialis</name>
    <dbReference type="NCBI Taxonomy" id="2070753"/>
    <lineage>
        <taxon>Eukaryota</taxon>
        <taxon>Fungi</taxon>
        <taxon>Dikarya</taxon>
        <taxon>Ascomycota</taxon>
        <taxon>Pezizomycotina</taxon>
        <taxon>Eurotiomycetes</taxon>
        <taxon>Eurotiomycetidae</taxon>
        <taxon>Eurotiales</taxon>
        <taxon>Aspergillaceae</taxon>
        <taxon>Aspergillus</taxon>
        <taxon>Aspergillus subgen. Polypaecilum</taxon>
    </lineage>
</organism>
<proteinExistence type="predicted"/>
<dbReference type="Pfam" id="PF13489">
    <property type="entry name" value="Methyltransf_23"/>
    <property type="match status" value="1"/>
</dbReference>
<evidence type="ECO:0008006" key="3">
    <source>
        <dbReference type="Google" id="ProtNLM"/>
    </source>
</evidence>